<evidence type="ECO:0000313" key="1">
    <source>
        <dbReference type="EMBL" id="SMY09239.1"/>
    </source>
</evidence>
<protein>
    <submittedName>
        <fullName evidence="1">Uncharacterized protein</fullName>
    </submittedName>
</protein>
<organism evidence="1 2">
    <name type="scientific">Flavimaricola marinus</name>
    <dbReference type="NCBI Taxonomy" id="1819565"/>
    <lineage>
        <taxon>Bacteria</taxon>
        <taxon>Pseudomonadati</taxon>
        <taxon>Pseudomonadota</taxon>
        <taxon>Alphaproteobacteria</taxon>
        <taxon>Rhodobacterales</taxon>
        <taxon>Paracoccaceae</taxon>
        <taxon>Flavimaricola</taxon>
    </lineage>
</organism>
<dbReference type="Proteomes" id="UP000201613">
    <property type="component" value="Unassembled WGS sequence"/>
</dbReference>
<sequence>MPLRERADYGIAEPLFSTSNSTGLAPGVMLHLDPEARFSGTWSSPDGRLVEMHTEATRPGAWFGLHIALPGEAADLGHVRWIGIVARTSALHAAAIRVGLRSGLAEGGFQDSFFGRHILSQPRQSDHHDLLCPADLPDLPQRADWRELVLFLPPAAPLDWVLHDLRIYAL</sequence>
<name>A0A238LHS5_9RHOB</name>
<evidence type="ECO:0000313" key="2">
    <source>
        <dbReference type="Proteomes" id="UP000201613"/>
    </source>
</evidence>
<dbReference type="EMBL" id="FXZK01000008">
    <property type="protein sequence ID" value="SMY09239.1"/>
    <property type="molecule type" value="Genomic_DNA"/>
</dbReference>
<accession>A0A238LHS5</accession>
<keyword evidence="2" id="KW-1185">Reference proteome</keyword>
<proteinExistence type="predicted"/>
<gene>
    <name evidence="1" type="ORF">LOM8899_03404</name>
</gene>
<reference evidence="1 2" key="1">
    <citation type="submission" date="2017-05" db="EMBL/GenBank/DDBJ databases">
        <authorList>
            <person name="Song R."/>
            <person name="Chenine A.L."/>
            <person name="Ruprecht R.M."/>
        </authorList>
    </citation>
    <scope>NUCLEOTIDE SEQUENCE [LARGE SCALE GENOMIC DNA]</scope>
    <source>
        <strain evidence="1 2">CECT 8899</strain>
    </source>
</reference>
<dbReference type="AlphaFoldDB" id="A0A238LHS5"/>